<evidence type="ECO:0000256" key="4">
    <source>
        <dbReference type="ARBA" id="ARBA00023066"/>
    </source>
</evidence>
<dbReference type="NCBIfam" id="TIGR03330">
    <property type="entry name" value="SAM_DCase_Bsu"/>
    <property type="match status" value="1"/>
</dbReference>
<dbReference type="InterPro" id="IPR042284">
    <property type="entry name" value="AdoMetDC_N"/>
</dbReference>
<keyword evidence="7 10" id="KW-0456">Lyase</keyword>
<feature type="active site" description="Schiff-base intermediate with substrate; via pyruvic acid" evidence="10">
    <location>
        <position position="94"/>
    </location>
</feature>
<dbReference type="RefSeq" id="WP_109796119.1">
    <property type="nucleotide sequence ID" value="NZ_PHIG01000007.1"/>
</dbReference>
<dbReference type="GO" id="GO:0005829">
    <property type="term" value="C:cytosol"/>
    <property type="evidence" value="ECO:0007669"/>
    <property type="project" value="TreeGrafter"/>
</dbReference>
<dbReference type="PANTHER" id="PTHR33866:SF2">
    <property type="entry name" value="S-ADENOSYLMETHIONINE DECARBOXYLASE PROENZYME"/>
    <property type="match status" value="1"/>
</dbReference>
<comment type="PTM">
    <text evidence="10">Is synthesized initially as an inactive proenzyme. Formation of the active enzyme involves a self-maturation process in which the active site pyruvoyl group is generated from an internal serine residue via an autocatalytic post-translational modification. Two non-identical subunits are generated from the proenzyme in this reaction, and the pyruvate is formed at the N-terminus of the alpha chain, which is derived from the carboxyl end of the proenzyme. The post-translation cleavage follows an unusual pathway, termed non-hydrolytic serinolysis, in which the side chain hydroxyl group of the serine supplies its oxygen atom to form the C-terminus of the beta chain, while the remainder of the serine residue undergoes an oxidative deamination to produce ammonia and the pyruvoyl group blocking the N-terminus of the alpha chain.</text>
</comment>
<dbReference type="UniPathway" id="UPA00331">
    <property type="reaction ID" value="UER00451"/>
</dbReference>
<dbReference type="GO" id="GO:0008295">
    <property type="term" value="P:spermidine biosynthetic process"/>
    <property type="evidence" value="ECO:0007669"/>
    <property type="project" value="UniProtKB-UniRule"/>
</dbReference>
<dbReference type="InterPro" id="IPR017716">
    <property type="entry name" value="S-AdoMet_deCOase_pro-enz"/>
</dbReference>
<reference evidence="11 12" key="1">
    <citation type="submission" date="2017-11" db="EMBL/GenBank/DDBJ databases">
        <title>Draft genome sequence of Rhizobiales bacterium SY3-13.</title>
        <authorList>
            <person name="Sun C."/>
        </authorList>
    </citation>
    <scope>NUCLEOTIDE SEQUENCE [LARGE SCALE GENOMIC DNA]</scope>
    <source>
        <strain evidence="11 12">SY3-13</strain>
    </source>
</reference>
<dbReference type="EC" id="4.1.1.50" evidence="10"/>
<dbReference type="PANTHER" id="PTHR33866">
    <property type="entry name" value="S-ADENOSYLMETHIONINE DECARBOXYLASE PROENZYME"/>
    <property type="match status" value="1"/>
</dbReference>
<dbReference type="OrthoDB" id="9793120at2"/>
<feature type="modified residue" description="Pyruvic acid (Ser); by autocatalysis" evidence="10">
    <location>
        <position position="94"/>
    </location>
</feature>
<evidence type="ECO:0000256" key="7">
    <source>
        <dbReference type="ARBA" id="ARBA00023239"/>
    </source>
</evidence>
<keyword evidence="5 10" id="KW-0620">Polyamine biosynthesis</keyword>
<keyword evidence="4 10" id="KW-0745">Spermidine biosynthesis</keyword>
<comment type="pathway">
    <text evidence="10">Amine and polyamine biosynthesis; S-adenosylmethioninamine biosynthesis; S-adenosylmethioninamine from S-adenosyl-L-methionine: step 1/1.</text>
</comment>
<evidence type="ECO:0000256" key="10">
    <source>
        <dbReference type="HAMAP-Rule" id="MF_00464"/>
    </source>
</evidence>
<proteinExistence type="inferred from homology"/>
<name>A0A2M9G6D1_9PROT</name>
<dbReference type="Gene3D" id="3.30.360.110">
    <property type="entry name" value="S-adenosylmethionine decarboxylase domain"/>
    <property type="match status" value="1"/>
</dbReference>
<evidence type="ECO:0000256" key="3">
    <source>
        <dbReference type="ARBA" id="ARBA00022813"/>
    </source>
</evidence>
<comment type="caution">
    <text evidence="11">The sequence shown here is derived from an EMBL/GenBank/DDBJ whole genome shotgun (WGS) entry which is preliminary data.</text>
</comment>
<sequence>MDFTTSQVLDEGLDLDDRADEARKDFFIVRDGECFAGTHLLIDVREAEGLDDIKHIDRTLRACVEAAGATLLSIDLHHFTPNGGVSGVAILAESHISIHSWPEYGYAALDVFMCGDAEPQKAVPVLKKAFRAGMVEVAEIRRGKGMVG</sequence>
<feature type="site" description="Cleavage (non-hydrolytic); by autolysis" evidence="10">
    <location>
        <begin position="93"/>
        <end position="94"/>
    </location>
</feature>
<keyword evidence="1 10" id="KW-0949">S-adenosyl-L-methionine</keyword>
<dbReference type="InterPro" id="IPR003826">
    <property type="entry name" value="AdoMetDC_fam_prok"/>
</dbReference>
<feature type="chain" id="PRO_5023560512" description="S-adenosylmethionine decarboxylase alpha chain" evidence="10">
    <location>
        <begin position="94"/>
        <end position="148"/>
    </location>
</feature>
<keyword evidence="2 10" id="KW-0210">Decarboxylase</keyword>
<feature type="active site" description="Proton acceptor; for processing activity" evidence="10">
    <location>
        <position position="99"/>
    </location>
</feature>
<dbReference type="GO" id="GO:0004014">
    <property type="term" value="F:adenosylmethionine decarboxylase activity"/>
    <property type="evidence" value="ECO:0007669"/>
    <property type="project" value="UniProtKB-UniRule"/>
</dbReference>
<dbReference type="Pfam" id="PF02675">
    <property type="entry name" value="AdoMet_dc"/>
    <property type="match status" value="1"/>
</dbReference>
<dbReference type="InterPro" id="IPR042286">
    <property type="entry name" value="AdoMetDC_C"/>
</dbReference>
<comment type="cofactor">
    <cofactor evidence="10">
        <name>pyruvate</name>
        <dbReference type="ChEBI" id="CHEBI:15361"/>
    </cofactor>
    <text evidence="10">Binds 1 pyruvoyl group covalently per subunit.</text>
</comment>
<dbReference type="EMBL" id="PHIG01000007">
    <property type="protein sequence ID" value="PJK31264.1"/>
    <property type="molecule type" value="Genomic_DNA"/>
</dbReference>
<evidence type="ECO:0000313" key="12">
    <source>
        <dbReference type="Proteomes" id="UP000229498"/>
    </source>
</evidence>
<evidence type="ECO:0000313" key="11">
    <source>
        <dbReference type="EMBL" id="PJK31264.1"/>
    </source>
</evidence>
<dbReference type="Proteomes" id="UP000229498">
    <property type="component" value="Unassembled WGS sequence"/>
</dbReference>
<comment type="similarity">
    <text evidence="10">Belongs to the prokaryotic AdoMetDC family. Type 1 subfamily.</text>
</comment>
<evidence type="ECO:0000256" key="9">
    <source>
        <dbReference type="ARBA" id="ARBA00023317"/>
    </source>
</evidence>
<evidence type="ECO:0000256" key="8">
    <source>
        <dbReference type="ARBA" id="ARBA00023270"/>
    </source>
</evidence>
<accession>A0A2M9G6D1</accession>
<dbReference type="HAMAP" id="MF_00464">
    <property type="entry name" value="AdoMetDC_1"/>
    <property type="match status" value="1"/>
</dbReference>
<dbReference type="SUPFAM" id="SSF56276">
    <property type="entry name" value="S-adenosylmethionine decarboxylase"/>
    <property type="match status" value="1"/>
</dbReference>
<gene>
    <name evidence="11" type="primary">speD</name>
    <name evidence="10" type="synonym">speH</name>
    <name evidence="11" type="ORF">CVT23_03300</name>
</gene>
<feature type="active site" description="Proton donor; for catalytic activity" evidence="10">
    <location>
        <position position="114"/>
    </location>
</feature>
<evidence type="ECO:0000256" key="2">
    <source>
        <dbReference type="ARBA" id="ARBA00022793"/>
    </source>
</evidence>
<comment type="catalytic activity">
    <reaction evidence="10">
        <text>S-adenosyl-L-methionine + H(+) = S-adenosyl 3-(methylsulfanyl)propylamine + CO2</text>
        <dbReference type="Rhea" id="RHEA:15981"/>
        <dbReference type="ChEBI" id="CHEBI:15378"/>
        <dbReference type="ChEBI" id="CHEBI:16526"/>
        <dbReference type="ChEBI" id="CHEBI:57443"/>
        <dbReference type="ChEBI" id="CHEBI:59789"/>
        <dbReference type="EC" id="4.1.1.50"/>
    </reaction>
</comment>
<dbReference type="InterPro" id="IPR016067">
    <property type="entry name" value="S-AdoMet_deCO2ase_core"/>
</dbReference>
<keyword evidence="3 10" id="KW-0068">Autocatalytic cleavage</keyword>
<evidence type="ECO:0000256" key="6">
    <source>
        <dbReference type="ARBA" id="ARBA00023145"/>
    </source>
</evidence>
<keyword evidence="8 10" id="KW-0704">Schiff base</keyword>
<evidence type="ECO:0000256" key="5">
    <source>
        <dbReference type="ARBA" id="ARBA00023115"/>
    </source>
</evidence>
<protein>
    <recommendedName>
        <fullName evidence="10">S-adenosylmethionine decarboxylase proenzyme</fullName>
        <shortName evidence="10">AdoMetDC</shortName>
        <shortName evidence="10">SAMDC</shortName>
        <ecNumber evidence="10">4.1.1.50</ecNumber>
    </recommendedName>
    <component>
        <recommendedName>
            <fullName evidence="10">S-adenosylmethionine decarboxylase beta chain</fullName>
        </recommendedName>
    </component>
    <component>
        <recommendedName>
            <fullName evidence="10">S-adenosylmethionine decarboxylase alpha chain</fullName>
        </recommendedName>
    </component>
</protein>
<keyword evidence="12" id="KW-1185">Reference proteome</keyword>
<dbReference type="AlphaFoldDB" id="A0A2M9G6D1"/>
<comment type="function">
    <text evidence="10">Catalyzes the decarboxylation of S-adenosylmethionine to S-adenosylmethioninamine (dcAdoMet), the propylamine donor required for the synthesis of the polyamines spermine and spermidine from the diamine putrescine.</text>
</comment>
<feature type="chain" id="PRO_5023560513" description="S-adenosylmethionine decarboxylase beta chain" evidence="10">
    <location>
        <begin position="1"/>
        <end position="93"/>
    </location>
</feature>
<evidence type="ECO:0000256" key="1">
    <source>
        <dbReference type="ARBA" id="ARBA00022691"/>
    </source>
</evidence>
<comment type="subunit">
    <text evidence="10">Heterotetramer of two alpha and two beta chains arranged as a dimer of alpha/beta heterodimers.</text>
</comment>
<keyword evidence="6 10" id="KW-0865">Zymogen</keyword>
<dbReference type="Gene3D" id="3.30.160.750">
    <property type="match status" value="1"/>
</dbReference>
<organism evidence="11 12">
    <name type="scientific">Minwuia thermotolerans</name>
    <dbReference type="NCBI Taxonomy" id="2056226"/>
    <lineage>
        <taxon>Bacteria</taxon>
        <taxon>Pseudomonadati</taxon>
        <taxon>Pseudomonadota</taxon>
        <taxon>Alphaproteobacteria</taxon>
        <taxon>Minwuiales</taxon>
        <taxon>Minwuiaceae</taxon>
        <taxon>Minwuia</taxon>
    </lineage>
</organism>
<keyword evidence="9 10" id="KW-0670">Pyruvate</keyword>